<feature type="transmembrane region" description="Helical" evidence="4">
    <location>
        <begin position="294"/>
        <end position="314"/>
    </location>
</feature>
<feature type="transmembrane region" description="Helical" evidence="4">
    <location>
        <begin position="354"/>
        <end position="376"/>
    </location>
</feature>
<evidence type="ECO:0000256" key="1">
    <source>
        <dbReference type="ARBA" id="ARBA00022692"/>
    </source>
</evidence>
<dbReference type="OrthoDB" id="9781976at2"/>
<feature type="transmembrane region" description="Helical" evidence="4">
    <location>
        <begin position="12"/>
        <end position="35"/>
    </location>
</feature>
<feature type="transmembrane region" description="Helical" evidence="4">
    <location>
        <begin position="229"/>
        <end position="246"/>
    </location>
</feature>
<evidence type="ECO:0000313" key="6">
    <source>
        <dbReference type="EMBL" id="ADB15480.1"/>
    </source>
</evidence>
<dbReference type="EMBL" id="CP001848">
    <property type="protein sequence ID" value="ADB15480.1"/>
    <property type="molecule type" value="Genomic_DNA"/>
</dbReference>
<keyword evidence="1 4" id="KW-0812">Transmembrane</keyword>
<dbReference type="PANTHER" id="PTHR23521:SF3">
    <property type="entry name" value="MFS TRANSPORTER"/>
    <property type="match status" value="1"/>
</dbReference>
<proteinExistence type="predicted"/>
<dbReference type="KEGG" id="psl:Psta_0795"/>
<evidence type="ECO:0000313" key="7">
    <source>
        <dbReference type="Proteomes" id="UP000001887"/>
    </source>
</evidence>
<feature type="domain" description="Major facilitator superfamily (MFS) profile" evidence="5">
    <location>
        <begin position="10"/>
        <end position="408"/>
    </location>
</feature>
<feature type="transmembrane region" description="Helical" evidence="4">
    <location>
        <begin position="81"/>
        <end position="100"/>
    </location>
</feature>
<organism evidence="6 7">
    <name type="scientific">Pirellula staleyi (strain ATCC 27377 / DSM 6068 / ICPB 4128)</name>
    <name type="common">Pirella staleyi</name>
    <dbReference type="NCBI Taxonomy" id="530564"/>
    <lineage>
        <taxon>Bacteria</taxon>
        <taxon>Pseudomonadati</taxon>
        <taxon>Planctomycetota</taxon>
        <taxon>Planctomycetia</taxon>
        <taxon>Pirellulales</taxon>
        <taxon>Pirellulaceae</taxon>
        <taxon>Pirellula</taxon>
    </lineage>
</organism>
<feature type="transmembrane region" description="Helical" evidence="4">
    <location>
        <begin position="382"/>
        <end position="401"/>
    </location>
</feature>
<feature type="transmembrane region" description="Helical" evidence="4">
    <location>
        <begin position="112"/>
        <end position="133"/>
    </location>
</feature>
<dbReference type="PROSITE" id="PS50850">
    <property type="entry name" value="MFS"/>
    <property type="match status" value="1"/>
</dbReference>
<dbReference type="PANTHER" id="PTHR23521">
    <property type="entry name" value="TRANSPORTER MFS SUPERFAMILY"/>
    <property type="match status" value="1"/>
</dbReference>
<dbReference type="GO" id="GO:0022857">
    <property type="term" value="F:transmembrane transporter activity"/>
    <property type="evidence" value="ECO:0007669"/>
    <property type="project" value="InterPro"/>
</dbReference>
<evidence type="ECO:0000256" key="3">
    <source>
        <dbReference type="ARBA" id="ARBA00023136"/>
    </source>
</evidence>
<protein>
    <submittedName>
        <fullName evidence="6">Major facilitator superfamily MFS_1</fullName>
    </submittedName>
</protein>
<keyword evidence="2 4" id="KW-1133">Transmembrane helix</keyword>
<dbReference type="InterPro" id="IPR011701">
    <property type="entry name" value="MFS"/>
</dbReference>
<feature type="transmembrane region" description="Helical" evidence="4">
    <location>
        <begin position="177"/>
        <end position="200"/>
    </location>
</feature>
<feature type="transmembrane region" description="Helical" evidence="4">
    <location>
        <begin position="47"/>
        <end position="69"/>
    </location>
</feature>
<reference evidence="6 7" key="1">
    <citation type="journal article" date="2009" name="Stand. Genomic Sci.">
        <title>Complete genome sequence of Pirellula staleyi type strain (ATCC 27377).</title>
        <authorList>
            <person name="Clum A."/>
            <person name="Tindall B.J."/>
            <person name="Sikorski J."/>
            <person name="Ivanova N."/>
            <person name="Mavrommatis K."/>
            <person name="Lucas S."/>
            <person name="Glavina del Rio T."/>
            <person name="Nolan M."/>
            <person name="Chen F."/>
            <person name="Tice H."/>
            <person name="Pitluck S."/>
            <person name="Cheng J.F."/>
            <person name="Chertkov O."/>
            <person name="Brettin T."/>
            <person name="Han C."/>
            <person name="Detter J.C."/>
            <person name="Kuske C."/>
            <person name="Bruce D."/>
            <person name="Goodwin L."/>
            <person name="Ovchinikova G."/>
            <person name="Pati A."/>
            <person name="Mikhailova N."/>
            <person name="Chen A."/>
            <person name="Palaniappan K."/>
            <person name="Land M."/>
            <person name="Hauser L."/>
            <person name="Chang Y.J."/>
            <person name="Jeffries C.D."/>
            <person name="Chain P."/>
            <person name="Rohde M."/>
            <person name="Goker M."/>
            <person name="Bristow J."/>
            <person name="Eisen J.A."/>
            <person name="Markowitz V."/>
            <person name="Hugenholtz P."/>
            <person name="Kyrpides N.C."/>
            <person name="Klenk H.P."/>
            <person name="Lapidus A."/>
        </authorList>
    </citation>
    <scope>NUCLEOTIDE SEQUENCE [LARGE SCALE GENOMIC DNA]</scope>
    <source>
        <strain evidence="7">ATCC 27377 / DSM 6068 / ICPB 4128</strain>
    </source>
</reference>
<dbReference type="GO" id="GO:0005886">
    <property type="term" value="C:plasma membrane"/>
    <property type="evidence" value="ECO:0007669"/>
    <property type="project" value="TreeGrafter"/>
</dbReference>
<dbReference type="InterPro" id="IPR020846">
    <property type="entry name" value="MFS_dom"/>
</dbReference>
<dbReference type="Gene3D" id="1.20.1250.20">
    <property type="entry name" value="MFS general substrate transporter like domains"/>
    <property type="match status" value="2"/>
</dbReference>
<dbReference type="eggNOG" id="COG2271">
    <property type="taxonomic scope" value="Bacteria"/>
</dbReference>
<gene>
    <name evidence="6" type="ordered locus">Psta_0795</name>
</gene>
<dbReference type="InterPro" id="IPR036259">
    <property type="entry name" value="MFS_trans_sf"/>
</dbReference>
<evidence type="ECO:0000256" key="4">
    <source>
        <dbReference type="SAM" id="Phobius"/>
    </source>
</evidence>
<feature type="transmembrane region" description="Helical" evidence="4">
    <location>
        <begin position="145"/>
        <end position="165"/>
    </location>
</feature>
<sequence precursor="true">MEQKNWLEHARVQLALLAIVQLLAMSLWFSASAVARELAVAWNLGPVALSMLTISVQLGFVIGALTSSLLNLSDRVSPTRLMALAALVGALVNLLIPLGIGDVFGKTVAGYALVLLLRGLTGVMLAGVYPTGMKLVASWWVEGRGFAIGLLVGSLTIGSASPHLLRAITLNWPHIGSWSTVLVLASLLALIAAAISLLLVRPGPHLRQAPRIEWTYLLRVWSDTAVRRANLGYLGHMFELYAAWTWGPKLLVESYERAKFSPTSAALAGFAFVAAGSIACVAAGLAADRVGRTFTVIVCLATSGCCALVSGFLIDHPVLLTIVMILWGASVVADSAQLSAMVSELCDPARVGSALAVQTASGFLLTVLTIGLVPIVESQVGWGIALAILALGPIVGIVSLVRLRSMSESLKIAGGKQ</sequence>
<name>D2R6A2_PIRSD</name>
<dbReference type="HOGENOM" id="CLU_056365_0_0_0"/>
<dbReference type="STRING" id="530564.Psta_0795"/>
<accession>D2R6A2</accession>
<dbReference type="AlphaFoldDB" id="D2R6A2"/>
<keyword evidence="7" id="KW-1185">Reference proteome</keyword>
<evidence type="ECO:0000256" key="2">
    <source>
        <dbReference type="ARBA" id="ARBA00022989"/>
    </source>
</evidence>
<evidence type="ECO:0000259" key="5">
    <source>
        <dbReference type="PROSITE" id="PS50850"/>
    </source>
</evidence>
<dbReference type="Pfam" id="PF07690">
    <property type="entry name" value="MFS_1"/>
    <property type="match status" value="1"/>
</dbReference>
<keyword evidence="3 4" id="KW-0472">Membrane</keyword>
<feature type="transmembrane region" description="Helical" evidence="4">
    <location>
        <begin position="320"/>
        <end position="342"/>
    </location>
</feature>
<dbReference type="Proteomes" id="UP000001887">
    <property type="component" value="Chromosome"/>
</dbReference>
<dbReference type="SUPFAM" id="SSF103473">
    <property type="entry name" value="MFS general substrate transporter"/>
    <property type="match status" value="1"/>
</dbReference>
<feature type="transmembrane region" description="Helical" evidence="4">
    <location>
        <begin position="266"/>
        <end position="287"/>
    </location>
</feature>